<dbReference type="GeneID" id="28956011"/>
<reference evidence="2" key="2">
    <citation type="journal article" date="2010" name="Nature">
        <title>Comparative genomics reveals mobile pathogenicity chromosomes in Fusarium.</title>
        <authorList>
            <person name="Ma L.J."/>
            <person name="van der Does H.C."/>
            <person name="Borkovich K.A."/>
            <person name="Coleman J.J."/>
            <person name="Daboussi M.J."/>
            <person name="Di Pietro A."/>
            <person name="Dufresne M."/>
            <person name="Freitag M."/>
            <person name="Grabherr M."/>
            <person name="Henrissat B."/>
            <person name="Houterman P.M."/>
            <person name="Kang S."/>
            <person name="Shim W.B."/>
            <person name="Woloshuk C."/>
            <person name="Xie X."/>
            <person name="Xu J.R."/>
            <person name="Antoniw J."/>
            <person name="Baker S.E."/>
            <person name="Bluhm B.H."/>
            <person name="Breakspear A."/>
            <person name="Brown D.W."/>
            <person name="Butchko R.A."/>
            <person name="Chapman S."/>
            <person name="Coulson R."/>
            <person name="Coutinho P.M."/>
            <person name="Danchin E.G."/>
            <person name="Diener A."/>
            <person name="Gale L.R."/>
            <person name="Gardiner D.M."/>
            <person name="Goff S."/>
            <person name="Hammond-Kosack K.E."/>
            <person name="Hilburn K."/>
            <person name="Hua-Van A."/>
            <person name="Jonkers W."/>
            <person name="Kazan K."/>
            <person name="Kodira C.D."/>
            <person name="Koehrsen M."/>
            <person name="Kumar L."/>
            <person name="Lee Y.H."/>
            <person name="Li L."/>
            <person name="Manners J.M."/>
            <person name="Miranda-Saavedra D."/>
            <person name="Mukherjee M."/>
            <person name="Park G."/>
            <person name="Park J."/>
            <person name="Park S.Y."/>
            <person name="Proctor R.H."/>
            <person name="Regev A."/>
            <person name="Ruiz-Roldan M.C."/>
            <person name="Sain D."/>
            <person name="Sakthikumar S."/>
            <person name="Sykes S."/>
            <person name="Schwartz D.C."/>
            <person name="Turgeon B.G."/>
            <person name="Wapinski I."/>
            <person name="Yoder O."/>
            <person name="Young S."/>
            <person name="Zeng Q."/>
            <person name="Zhou S."/>
            <person name="Galagan J."/>
            <person name="Cuomo C.A."/>
            <person name="Kistler H.C."/>
            <person name="Rep M."/>
        </authorList>
    </citation>
    <scope>NUCLEOTIDE SEQUENCE [LARGE SCALE GENOMIC DNA]</scope>
    <source>
        <strain evidence="2">4287</strain>
    </source>
</reference>
<feature type="region of interest" description="Disordered" evidence="1">
    <location>
        <begin position="1"/>
        <end position="41"/>
    </location>
</feature>
<dbReference type="Proteomes" id="UP000009097">
    <property type="component" value="Unassembled WGS sequence"/>
</dbReference>
<organism evidence="2 3">
    <name type="scientific">Fusarium oxysporum f. sp. lycopersici (strain 4287 / CBS 123668 / FGSC 9935 / NRRL 34936)</name>
    <name type="common">Fusarium vascular wilt of tomato</name>
    <dbReference type="NCBI Taxonomy" id="426428"/>
    <lineage>
        <taxon>Eukaryota</taxon>
        <taxon>Fungi</taxon>
        <taxon>Dikarya</taxon>
        <taxon>Ascomycota</taxon>
        <taxon>Pezizomycotina</taxon>
        <taxon>Sordariomycetes</taxon>
        <taxon>Hypocreomycetidae</taxon>
        <taxon>Hypocreales</taxon>
        <taxon>Nectriaceae</taxon>
        <taxon>Fusarium</taxon>
        <taxon>Fusarium oxysporum species complex</taxon>
    </lineage>
</organism>
<evidence type="ECO:0000313" key="3">
    <source>
        <dbReference type="Proteomes" id="UP000009097"/>
    </source>
</evidence>
<name>A0A0J9W1Y7_FUSO4</name>
<dbReference type="KEGG" id="fox:FOXG_14889"/>
<evidence type="ECO:0000313" key="2">
    <source>
        <dbReference type="EMBL" id="KNB16855.1"/>
    </source>
</evidence>
<reference evidence="2" key="1">
    <citation type="submission" date="2007-04" db="EMBL/GenBank/DDBJ databases">
        <authorList>
            <consortium name="The Broad Institute Genome Sequencing Platform"/>
            <person name="Birren B."/>
            <person name="Lander E."/>
            <person name="Galagan J."/>
            <person name="Nusbaum C."/>
            <person name="Devon K."/>
            <person name="Ma L.-J."/>
            <person name="Jaffe D."/>
            <person name="Butler J."/>
            <person name="Alvarez P."/>
            <person name="Gnerre S."/>
            <person name="Grabherr M."/>
            <person name="Kleber M."/>
            <person name="Mauceli E."/>
            <person name="Brockman W."/>
            <person name="MacCallum I.A."/>
            <person name="Young S."/>
            <person name="LaButti K."/>
            <person name="DeCaprio D."/>
            <person name="Crawford M."/>
            <person name="Koehrsen M."/>
            <person name="Engels R."/>
            <person name="Montgomery P."/>
            <person name="Pearson M."/>
            <person name="Howarth C."/>
            <person name="Larson L."/>
            <person name="White J."/>
            <person name="O'Leary S."/>
            <person name="Kodira C."/>
            <person name="Zeng Q."/>
            <person name="Yandava C."/>
            <person name="Alvarado L."/>
            <person name="Kistler C."/>
            <person name="Shim W.-B."/>
            <person name="Kang S."/>
            <person name="Woloshuk C."/>
        </authorList>
    </citation>
    <scope>NUCLEOTIDE SEQUENCE</scope>
    <source>
        <strain evidence="2">4287</strain>
    </source>
</reference>
<dbReference type="RefSeq" id="XP_018254900.1">
    <property type="nucleotide sequence ID" value="XM_018394955.1"/>
</dbReference>
<dbReference type="InterPro" id="IPR029063">
    <property type="entry name" value="SAM-dependent_MTases_sf"/>
</dbReference>
<dbReference type="AlphaFoldDB" id="A0A0J9W1Y7"/>
<accession>A0A0J9W1Y7</accession>
<dbReference type="SUPFAM" id="SSF53335">
    <property type="entry name" value="S-adenosyl-L-methionine-dependent methyltransferases"/>
    <property type="match status" value="1"/>
</dbReference>
<dbReference type="VEuPathDB" id="FungiDB:FOXG_14889"/>
<dbReference type="EMBL" id="DS231720">
    <property type="protein sequence ID" value="KNB16855.1"/>
    <property type="molecule type" value="Genomic_DNA"/>
</dbReference>
<protein>
    <submittedName>
        <fullName evidence="2">Uncharacterized protein</fullName>
    </submittedName>
</protein>
<evidence type="ECO:0000256" key="1">
    <source>
        <dbReference type="SAM" id="MobiDB-lite"/>
    </source>
</evidence>
<gene>
    <name evidence="2" type="ORF">FOXG_14889</name>
</gene>
<proteinExistence type="predicted"/>
<sequence>MTGISPSNPPQSPVHNAAEAATNTAPVEVDTRPVNDSDSTLSSEISTYTASLTSSVLNYPTEFGRQYHAYNADSYNFPNDEAERERLDLTHLLITKGIGNRLFLAPVDLNRSARVLDVGTGTGICGYFVQSGFVSIHAYRNRGHLRR</sequence>